<feature type="domain" description="EGF-like" evidence="9">
    <location>
        <begin position="944"/>
        <end position="984"/>
    </location>
</feature>
<feature type="repeat" description="NHL" evidence="7">
    <location>
        <begin position="778"/>
        <end position="817"/>
    </location>
</feature>
<dbReference type="PANTHER" id="PTHR24104:SF25">
    <property type="entry name" value="PROTEIN LIN-41"/>
    <property type="match status" value="1"/>
</dbReference>
<feature type="repeat" description="NHL" evidence="7">
    <location>
        <begin position="581"/>
        <end position="619"/>
    </location>
</feature>
<keyword evidence="3" id="KW-0677">Repeat</keyword>
<feature type="transmembrane region" description="Helical" evidence="8">
    <location>
        <begin position="135"/>
        <end position="160"/>
    </location>
</feature>
<evidence type="ECO:0000259" key="9">
    <source>
        <dbReference type="PROSITE" id="PS50026"/>
    </source>
</evidence>
<name>A0A813VLF4_9BILA</name>
<proteinExistence type="predicted"/>
<feature type="repeat" description="NHL" evidence="7">
    <location>
        <begin position="1431"/>
        <end position="1469"/>
    </location>
</feature>
<keyword evidence="2 8" id="KW-0812">Transmembrane</keyword>
<feature type="domain" description="EGF-like" evidence="9">
    <location>
        <begin position="986"/>
        <end position="1023"/>
    </location>
</feature>
<dbReference type="GO" id="GO:0000209">
    <property type="term" value="P:protein polyubiquitination"/>
    <property type="evidence" value="ECO:0007669"/>
    <property type="project" value="TreeGrafter"/>
</dbReference>
<dbReference type="InterPro" id="IPR001258">
    <property type="entry name" value="NHL_repeat"/>
</dbReference>
<dbReference type="GO" id="GO:0016020">
    <property type="term" value="C:membrane"/>
    <property type="evidence" value="ECO:0007669"/>
    <property type="project" value="UniProtKB-SubCell"/>
</dbReference>
<keyword evidence="4 8" id="KW-1133">Transmembrane helix</keyword>
<dbReference type="PANTHER" id="PTHR24104">
    <property type="entry name" value="E3 UBIQUITIN-PROTEIN LIGASE NHLRC1-RELATED"/>
    <property type="match status" value="1"/>
</dbReference>
<evidence type="ECO:0000313" key="12">
    <source>
        <dbReference type="Proteomes" id="UP000663832"/>
    </source>
</evidence>
<protein>
    <submittedName>
        <fullName evidence="11">Uncharacterized protein</fullName>
    </submittedName>
</protein>
<dbReference type="InterPro" id="IPR050952">
    <property type="entry name" value="TRIM-NHL_E3_ligases"/>
</dbReference>
<dbReference type="Gene3D" id="1.20.1070.10">
    <property type="entry name" value="Rhodopsin 7-helix transmembrane proteins"/>
    <property type="match status" value="1"/>
</dbReference>
<sequence>MSSSSVSDGILKFATQYSIYSGCIIFSFGIIGNVLNLLVFTQLKQFRTNRCAFYITIESISNFIYQFSLLSTKTMLTSIYGDDATGRSFIWCKLRYILGQICTLTTIYMICFTVVDQFFSTNHRFNLRQMCTLKLGRYVSSIFICFAIIHSILLGSSYDIQSTLGCVLSNYVWIQYSTYFFYPILIGFLPIIIASSFSILAYHNVRHIVRRQLPIVRRKLDKQITAMVLTRVIAFVCLTLPYNAYRIYAINFPISRSMPMAYAIGRLVQTIFTSISIINYVINFYIFIIFSSRFRRQARLVLVKKCWQRWKYWCCSINNRIEPDNNIEARLSINQPKLCPSATWNSNAVTFTDQNTIGTQPYSISIDINNTIYISEGNLNRVQVWLNGNGTPIRNISNGLNTPQAVFPSINGDIYVDNGNYNGQVDRWALNAIIGTTVINTGGTCYGLFIDINNYLYCSILATNKVIKQSLDNGTLTIAAGNGTAGNNTNQLRHPRGIFIDTNLNMYVADSGNARIQLFKPGQSNATTVAGTGAPGTFTFIKPIAVILDSDGYLFIADFDGHCIIRSGRSGFYCLFGCTYQPGAASNQLHSPQSLSFDSYGNLYVADSENHRIQKFIPRTNSCDISYNLPKFCSNATWNPNAINLTYFINNGVFSQRLFINNNNTVYMSATSSNNILVWLEGNASPQTYNSPDISDPGAIFVTVNGAVYVYNNGINGSINKWAHNGPGGSDLLTRVNGICNGIFVDIEDNIYCSMSDFHTVLLFNNGTYTSLIIAGNGSAGSGPYMLNTPRGIFVDINLNLYIADCRNNRVQLLQGEYPNMTTVVGNGSNEIITFDCPTSVILDADGYLFILDSNNQRIVGSNADGYRCIVGCINGLIPILDELYQPWSLSFDSYGNIYVDDAGQLRLQKFLFISSSCGGQSTSSIFLPTCSTPLYIGSNCNTSASICDIRQPCQNNSTCINDNTIIRGYNCYCLPDFNGTECQYDYRICQLRTCSYNGICYQSSNTTFTCSCNEGWQGVHCEIKINYYKITSMNVDDTIDVDESIVVNLNPTRLQTLYEHFRKRKLIWIIVLIILIVAIIAIPTIIVTVNKGKREKTSTIQISTVEIITATSAEHIATVEKTEAVAATTTTEKITAAAAPKLTTTVSKPAQIITTETTTTEELIPLVIINEKTKWKQSAITVAGGNQQGNGLNQLHHPHGIYIDEDSESIYIADRVNHRIVRWKFGEDIGTVVAGGKEQGSNIDQVNDPIDIILDKEKKSLIICDKNKRQVIRWSLENSQDIEPLIRDITCWGLAMHSNGDLYVSDHNENIVRRLEHGNKEDTVVAGVNGKGSQLNQFDEPNYIFVDKYHSIYVADYFNNRVMKWMKDATEGTLVAPGEASGENPNLLSQPIGAIVDHVGNIYVSRERTHQITRWLPGAKEGVPVVGEKQSGSGPTQLKDPIDFLFDRHGNLYVADADNHRIQKFEIDLD</sequence>
<gene>
    <name evidence="11" type="ORF">QVE165_LOCUS6220</name>
</gene>
<dbReference type="SUPFAM" id="SSF101898">
    <property type="entry name" value="NHL repeat"/>
    <property type="match status" value="3"/>
</dbReference>
<comment type="caution">
    <text evidence="11">The sequence shown here is derived from an EMBL/GenBank/DDBJ whole genome shotgun (WGS) entry which is preliminary data.</text>
</comment>
<dbReference type="GO" id="GO:0008270">
    <property type="term" value="F:zinc ion binding"/>
    <property type="evidence" value="ECO:0007669"/>
    <property type="project" value="UniProtKB-KW"/>
</dbReference>
<evidence type="ECO:0000256" key="3">
    <source>
        <dbReference type="ARBA" id="ARBA00022737"/>
    </source>
</evidence>
<dbReference type="InterPro" id="IPR000742">
    <property type="entry name" value="EGF"/>
</dbReference>
<dbReference type="CDD" id="cd00054">
    <property type="entry name" value="EGF_CA"/>
    <property type="match status" value="2"/>
</dbReference>
<evidence type="ECO:0000256" key="5">
    <source>
        <dbReference type="ARBA" id="ARBA00023136"/>
    </source>
</evidence>
<dbReference type="SUPFAM" id="SSF57196">
    <property type="entry name" value="EGF/Laminin"/>
    <property type="match status" value="2"/>
</dbReference>
<feature type="disulfide bond" evidence="6">
    <location>
        <begin position="1013"/>
        <end position="1022"/>
    </location>
</feature>
<dbReference type="GO" id="GO:0061630">
    <property type="term" value="F:ubiquitin protein ligase activity"/>
    <property type="evidence" value="ECO:0007669"/>
    <property type="project" value="TreeGrafter"/>
</dbReference>
<dbReference type="EMBL" id="CAJNOM010000025">
    <property type="protein sequence ID" value="CAF0839252.1"/>
    <property type="molecule type" value="Genomic_DNA"/>
</dbReference>
<dbReference type="Pfam" id="PF01436">
    <property type="entry name" value="NHL"/>
    <property type="match status" value="3"/>
</dbReference>
<dbReference type="SUPFAM" id="SSF81321">
    <property type="entry name" value="Family A G protein-coupled receptor-like"/>
    <property type="match status" value="1"/>
</dbReference>
<feature type="transmembrane region" description="Helical" evidence="8">
    <location>
        <begin position="264"/>
        <end position="290"/>
    </location>
</feature>
<feature type="domain" description="G-protein coupled receptors family 1 profile" evidence="10">
    <location>
        <begin position="32"/>
        <end position="287"/>
    </location>
</feature>
<dbReference type="PROSITE" id="PS01186">
    <property type="entry name" value="EGF_2"/>
    <property type="match status" value="1"/>
</dbReference>
<dbReference type="PROSITE" id="PS50026">
    <property type="entry name" value="EGF_3"/>
    <property type="match status" value="2"/>
</dbReference>
<dbReference type="OrthoDB" id="10015816at2759"/>
<feature type="transmembrane region" description="Helical" evidence="8">
    <location>
        <begin position="180"/>
        <end position="203"/>
    </location>
</feature>
<keyword evidence="6" id="KW-0245">EGF-like domain</keyword>
<evidence type="ECO:0000256" key="1">
    <source>
        <dbReference type="ARBA" id="ARBA00004370"/>
    </source>
</evidence>
<accession>A0A813VLF4</accession>
<dbReference type="InterPro" id="IPR011042">
    <property type="entry name" value="6-blade_b-propeller_TolB-like"/>
</dbReference>
<feature type="disulfide bond" evidence="6">
    <location>
        <begin position="974"/>
        <end position="983"/>
    </location>
</feature>
<evidence type="ECO:0000256" key="7">
    <source>
        <dbReference type="PROSITE-ProRule" id="PRU00504"/>
    </source>
</evidence>
<keyword evidence="12" id="KW-1185">Reference proteome</keyword>
<dbReference type="Proteomes" id="UP000663832">
    <property type="component" value="Unassembled WGS sequence"/>
</dbReference>
<dbReference type="PROSITE" id="PS51125">
    <property type="entry name" value="NHL"/>
    <property type="match status" value="4"/>
</dbReference>
<evidence type="ECO:0000256" key="4">
    <source>
        <dbReference type="ARBA" id="ARBA00022989"/>
    </source>
</evidence>
<reference evidence="11" key="1">
    <citation type="submission" date="2021-02" db="EMBL/GenBank/DDBJ databases">
        <authorList>
            <person name="Nowell W R."/>
        </authorList>
    </citation>
    <scope>NUCLEOTIDE SEQUENCE</scope>
</reference>
<evidence type="ECO:0000256" key="6">
    <source>
        <dbReference type="PROSITE-ProRule" id="PRU00076"/>
    </source>
</evidence>
<keyword evidence="5 8" id="KW-0472">Membrane</keyword>
<dbReference type="InterPro" id="IPR017452">
    <property type="entry name" value="GPCR_Rhodpsn_7TM"/>
</dbReference>
<feature type="transmembrane region" description="Helical" evidence="8">
    <location>
        <begin position="96"/>
        <end position="115"/>
    </location>
</feature>
<comment type="subcellular location">
    <subcellularLocation>
        <location evidence="1">Membrane</location>
    </subcellularLocation>
</comment>
<evidence type="ECO:0000256" key="8">
    <source>
        <dbReference type="SAM" id="Phobius"/>
    </source>
</evidence>
<dbReference type="PROSITE" id="PS50262">
    <property type="entry name" value="G_PROTEIN_RECEP_F1_2"/>
    <property type="match status" value="1"/>
</dbReference>
<dbReference type="Gene3D" id="2.120.10.30">
    <property type="entry name" value="TolB, C-terminal domain"/>
    <property type="match status" value="4"/>
</dbReference>
<evidence type="ECO:0000313" key="11">
    <source>
        <dbReference type="EMBL" id="CAF0839252.1"/>
    </source>
</evidence>
<comment type="caution">
    <text evidence="6">Lacks conserved residue(s) required for the propagation of feature annotation.</text>
</comment>
<dbReference type="Gene3D" id="2.10.25.10">
    <property type="entry name" value="Laminin"/>
    <property type="match status" value="2"/>
</dbReference>
<keyword evidence="6" id="KW-1015">Disulfide bond</keyword>
<feature type="transmembrane region" description="Helical" evidence="8">
    <location>
        <begin position="1067"/>
        <end position="1090"/>
    </location>
</feature>
<evidence type="ECO:0000259" key="10">
    <source>
        <dbReference type="PROSITE" id="PS50262"/>
    </source>
</evidence>
<organism evidence="11 12">
    <name type="scientific">Adineta steineri</name>
    <dbReference type="NCBI Taxonomy" id="433720"/>
    <lineage>
        <taxon>Eukaryota</taxon>
        <taxon>Metazoa</taxon>
        <taxon>Spiralia</taxon>
        <taxon>Gnathifera</taxon>
        <taxon>Rotifera</taxon>
        <taxon>Eurotatoria</taxon>
        <taxon>Bdelloidea</taxon>
        <taxon>Adinetida</taxon>
        <taxon>Adinetidae</taxon>
        <taxon>Adineta</taxon>
    </lineage>
</organism>
<dbReference type="SMART" id="SM00181">
    <property type="entry name" value="EGF"/>
    <property type="match status" value="2"/>
</dbReference>
<dbReference type="CDD" id="cd05819">
    <property type="entry name" value="NHL"/>
    <property type="match status" value="2"/>
</dbReference>
<evidence type="ECO:0000256" key="2">
    <source>
        <dbReference type="ARBA" id="ARBA00022692"/>
    </source>
</evidence>
<feature type="repeat" description="NHL" evidence="7">
    <location>
        <begin position="483"/>
        <end position="522"/>
    </location>
</feature>
<feature type="transmembrane region" description="Helical" evidence="8">
    <location>
        <begin position="224"/>
        <end position="244"/>
    </location>
</feature>
<dbReference type="PROSITE" id="PS00022">
    <property type="entry name" value="EGF_1"/>
    <property type="match status" value="2"/>
</dbReference>
<feature type="transmembrane region" description="Helical" evidence="8">
    <location>
        <begin position="17"/>
        <end position="39"/>
    </location>
</feature>
<dbReference type="GO" id="GO:0043161">
    <property type="term" value="P:proteasome-mediated ubiquitin-dependent protein catabolic process"/>
    <property type="evidence" value="ECO:0007669"/>
    <property type="project" value="TreeGrafter"/>
</dbReference>